<feature type="transmembrane region" description="Helical" evidence="6">
    <location>
        <begin position="246"/>
        <end position="266"/>
    </location>
</feature>
<dbReference type="OrthoDB" id="5870230at2759"/>
<evidence type="ECO:0000256" key="5">
    <source>
        <dbReference type="ARBA" id="ARBA00023136"/>
    </source>
</evidence>
<dbReference type="InterPro" id="IPR000301">
    <property type="entry name" value="Tetraspanin_animals"/>
</dbReference>
<name>A0A1W0WIN7_HYPEX</name>
<dbReference type="InterPro" id="IPR018503">
    <property type="entry name" value="Tetraspanin_CS"/>
</dbReference>
<dbReference type="InterPro" id="IPR008952">
    <property type="entry name" value="Tetraspanin_EC2_sf"/>
</dbReference>
<evidence type="ECO:0000256" key="6">
    <source>
        <dbReference type="RuleBase" id="RU361218"/>
    </source>
</evidence>
<dbReference type="Gene3D" id="1.10.1450.10">
    <property type="entry name" value="Tetraspanin"/>
    <property type="match status" value="1"/>
</dbReference>
<evidence type="ECO:0000256" key="1">
    <source>
        <dbReference type="ARBA" id="ARBA00004141"/>
    </source>
</evidence>
<dbReference type="SUPFAM" id="SSF48652">
    <property type="entry name" value="Tetraspanin"/>
    <property type="match status" value="1"/>
</dbReference>
<dbReference type="AlphaFoldDB" id="A0A1W0WIN7"/>
<dbReference type="EMBL" id="MTYJ01000094">
    <property type="protein sequence ID" value="OQV15081.1"/>
    <property type="molecule type" value="Genomic_DNA"/>
</dbReference>
<evidence type="ECO:0000313" key="8">
    <source>
        <dbReference type="Proteomes" id="UP000192578"/>
    </source>
</evidence>
<proteinExistence type="inferred from homology"/>
<gene>
    <name evidence="7" type="ORF">BV898_10713</name>
</gene>
<protein>
    <recommendedName>
        <fullName evidence="6">Tetraspanin</fullName>
    </recommendedName>
</protein>
<keyword evidence="4 6" id="KW-1133">Transmembrane helix</keyword>
<comment type="caution">
    <text evidence="7">The sequence shown here is derived from an EMBL/GenBank/DDBJ whole genome shotgun (WGS) entry which is preliminary data.</text>
</comment>
<comment type="subcellular location">
    <subcellularLocation>
        <location evidence="1 6">Membrane</location>
        <topology evidence="1 6">Multi-pass membrane protein</topology>
    </subcellularLocation>
</comment>
<evidence type="ECO:0000256" key="2">
    <source>
        <dbReference type="ARBA" id="ARBA00006840"/>
    </source>
</evidence>
<evidence type="ECO:0000256" key="4">
    <source>
        <dbReference type="ARBA" id="ARBA00022989"/>
    </source>
</evidence>
<feature type="transmembrane region" description="Helical" evidence="6">
    <location>
        <begin position="12"/>
        <end position="36"/>
    </location>
</feature>
<dbReference type="PIRSF" id="PIRSF002419">
    <property type="entry name" value="Tetraspanin"/>
    <property type="match status" value="1"/>
</dbReference>
<comment type="similarity">
    <text evidence="2 6">Belongs to the tetraspanin (TM4SF) family.</text>
</comment>
<reference evidence="8" key="1">
    <citation type="submission" date="2017-01" db="EMBL/GenBank/DDBJ databases">
        <title>Comparative genomics of anhydrobiosis in the tardigrade Hypsibius dujardini.</title>
        <authorList>
            <person name="Yoshida Y."/>
            <person name="Koutsovoulos G."/>
            <person name="Laetsch D."/>
            <person name="Stevens L."/>
            <person name="Kumar S."/>
            <person name="Horikawa D."/>
            <person name="Ishino K."/>
            <person name="Komine S."/>
            <person name="Tomita M."/>
            <person name="Blaxter M."/>
            <person name="Arakawa K."/>
        </authorList>
    </citation>
    <scope>NUCLEOTIDE SEQUENCE [LARGE SCALE GENOMIC DNA]</scope>
    <source>
        <strain evidence="8">Z151</strain>
    </source>
</reference>
<evidence type="ECO:0000313" key="7">
    <source>
        <dbReference type="EMBL" id="OQV15081.1"/>
    </source>
</evidence>
<dbReference type="PROSITE" id="PS00421">
    <property type="entry name" value="TM4_1"/>
    <property type="match status" value="1"/>
</dbReference>
<organism evidence="7 8">
    <name type="scientific">Hypsibius exemplaris</name>
    <name type="common">Freshwater tardigrade</name>
    <dbReference type="NCBI Taxonomy" id="2072580"/>
    <lineage>
        <taxon>Eukaryota</taxon>
        <taxon>Metazoa</taxon>
        <taxon>Ecdysozoa</taxon>
        <taxon>Tardigrada</taxon>
        <taxon>Eutardigrada</taxon>
        <taxon>Parachela</taxon>
        <taxon>Hypsibioidea</taxon>
        <taxon>Hypsibiidae</taxon>
        <taxon>Hypsibius</taxon>
    </lineage>
</organism>
<dbReference type="Pfam" id="PF00335">
    <property type="entry name" value="Tetraspanin"/>
    <property type="match status" value="1"/>
</dbReference>
<keyword evidence="5 6" id="KW-0472">Membrane</keyword>
<feature type="transmembrane region" description="Helical" evidence="6">
    <location>
        <begin position="99"/>
        <end position="123"/>
    </location>
</feature>
<sequence length="276" mass="29957">MAIGLGAKLARLLLLTFNLIFWLSGIGLVGTGIWLLVDSTKAIVFAIVQVEGQLPMIKIGAEFRCFLSCSSWVIAIGCFVILVGFLGCCGAMHENRCMLVTYFAVILVILLAELVGGILVVIYKNDLESKLQENMQRNLRGNYGVGGPVNQAVTDGFDYAQYTFACCGVAGPIDYNTSVWIAEKGAALKYQVPISCCIAKGVSYRDIKPENKEACESPDVDIWKGDRNEKGCYEEVKRVITSANGILIGVGVGIAVLELLGMLFAICLCRNIDYDI</sequence>
<dbReference type="GO" id="GO:0005886">
    <property type="term" value="C:plasma membrane"/>
    <property type="evidence" value="ECO:0007669"/>
    <property type="project" value="TreeGrafter"/>
</dbReference>
<accession>A0A1W0WIN7</accession>
<feature type="transmembrane region" description="Helical" evidence="6">
    <location>
        <begin position="72"/>
        <end position="93"/>
    </location>
</feature>
<dbReference type="PANTHER" id="PTHR19282:SF544">
    <property type="entry name" value="TETRASPANIN"/>
    <property type="match status" value="1"/>
</dbReference>
<dbReference type="PANTHER" id="PTHR19282">
    <property type="entry name" value="TETRASPANIN"/>
    <property type="match status" value="1"/>
</dbReference>
<keyword evidence="3 6" id="KW-0812">Transmembrane</keyword>
<dbReference type="PRINTS" id="PR00259">
    <property type="entry name" value="TMFOUR"/>
</dbReference>
<keyword evidence="8" id="KW-1185">Reference proteome</keyword>
<evidence type="ECO:0000256" key="3">
    <source>
        <dbReference type="ARBA" id="ARBA00022692"/>
    </source>
</evidence>
<dbReference type="Proteomes" id="UP000192578">
    <property type="component" value="Unassembled WGS sequence"/>
</dbReference>
<dbReference type="InterPro" id="IPR018499">
    <property type="entry name" value="Tetraspanin/Peripherin"/>
</dbReference>